<keyword evidence="7" id="KW-1185">Reference proteome</keyword>
<proteinExistence type="inferred from homology"/>
<dbReference type="Gene3D" id="3.40.50.1820">
    <property type="entry name" value="alpha/beta hydrolase"/>
    <property type="match status" value="1"/>
</dbReference>
<dbReference type="EMBL" id="JAMQAW010000007">
    <property type="protein sequence ID" value="MCM2388239.1"/>
    <property type="molecule type" value="Genomic_DNA"/>
</dbReference>
<dbReference type="PANTHER" id="PTHR43248:SF29">
    <property type="entry name" value="TRIPEPTIDYL AMINOPEPTIDASE"/>
    <property type="match status" value="1"/>
</dbReference>
<organism evidence="6 7">
    <name type="scientific">Streptomyces albipurpureus</name>
    <dbReference type="NCBI Taxonomy" id="2897419"/>
    <lineage>
        <taxon>Bacteria</taxon>
        <taxon>Bacillati</taxon>
        <taxon>Actinomycetota</taxon>
        <taxon>Actinomycetes</taxon>
        <taxon>Kitasatosporales</taxon>
        <taxon>Streptomycetaceae</taxon>
        <taxon>Streptomyces</taxon>
    </lineage>
</organism>
<reference evidence="6" key="1">
    <citation type="submission" date="2022-06" db="EMBL/GenBank/DDBJ databases">
        <title>Genome public.</title>
        <authorList>
            <person name="Sun Q."/>
        </authorList>
    </citation>
    <scope>NUCLEOTIDE SEQUENCE</scope>
    <source>
        <strain evidence="6">CWNU-1</strain>
    </source>
</reference>
<accession>A0ABT0UJQ4</accession>
<dbReference type="RefSeq" id="WP_250918584.1">
    <property type="nucleotide sequence ID" value="NZ_JAMQAW010000007.1"/>
</dbReference>
<dbReference type="Pfam" id="PF00561">
    <property type="entry name" value="Abhydrolase_1"/>
    <property type="match status" value="1"/>
</dbReference>
<dbReference type="PANTHER" id="PTHR43248">
    <property type="entry name" value="2-SUCCINYL-6-HYDROXY-2,4-CYCLOHEXADIENE-1-CARBOXYLATE SYNTHASE"/>
    <property type="match status" value="1"/>
</dbReference>
<sequence>MNTSMRKIPIPKPQSSTKPNPNPRTGVRRLLSAFLALSAASAAALTVPGTAVAQDPSAATATPLLTWVPCKATPPFPEPTSKAQCATVEVPVDWSKPKGPKMGIAVARHRATAPGQRIGVLVTNPGGPGTPGVDAAMYADDPALGSYSPNLLKHFDIIGFDPRGVGASRSADCDETILESIPTRPRDAAEFDRMRTLNGRLAASCLARMGPLASNMDTESVARDMDAIRVALGERKISFLGHSYGTSVGERYARMFPGNLRALALDSAMDPDRPDAERYLREGSVTVDNSLKRLAAWCAKDTSCALKGQDLMAVIKNLFARADAGTLREPGPDGPTRNKVDADQLTNFLSFDIRNWNPETTAGRLAALHTGKGEVYLDNLSGDLYGRLVLCRDESLRIRDYAEYRAIRERVTKAAPIVRYNSQTLDYILACQGWPMPTKPRPAQAPGALPPVLVVNATHDMATPLPGARRMARAFPKATLLTLDVVGHWLYGDGRQAKQAIDDYLVGRKR</sequence>
<keyword evidence="3 6" id="KW-0378">Hydrolase</keyword>
<dbReference type="SUPFAM" id="SSF53474">
    <property type="entry name" value="alpha/beta-Hydrolases"/>
    <property type="match status" value="1"/>
</dbReference>
<dbReference type="GO" id="GO:0016787">
    <property type="term" value="F:hydrolase activity"/>
    <property type="evidence" value="ECO:0007669"/>
    <property type="project" value="UniProtKB-KW"/>
</dbReference>
<dbReference type="InterPro" id="IPR000073">
    <property type="entry name" value="AB_hydrolase_1"/>
</dbReference>
<evidence type="ECO:0000313" key="7">
    <source>
        <dbReference type="Proteomes" id="UP001431429"/>
    </source>
</evidence>
<comment type="caution">
    <text evidence="6">The sequence shown here is derived from an EMBL/GenBank/DDBJ whole genome shotgun (WGS) entry which is preliminary data.</text>
</comment>
<evidence type="ECO:0000256" key="3">
    <source>
        <dbReference type="ARBA" id="ARBA00022801"/>
    </source>
</evidence>
<evidence type="ECO:0000313" key="6">
    <source>
        <dbReference type="EMBL" id="MCM2388239.1"/>
    </source>
</evidence>
<evidence type="ECO:0000259" key="5">
    <source>
        <dbReference type="Pfam" id="PF00561"/>
    </source>
</evidence>
<evidence type="ECO:0000256" key="2">
    <source>
        <dbReference type="ARBA" id="ARBA00022729"/>
    </source>
</evidence>
<feature type="domain" description="AB hydrolase-1" evidence="5">
    <location>
        <begin position="121"/>
        <end position="493"/>
    </location>
</feature>
<feature type="region of interest" description="Disordered" evidence="4">
    <location>
        <begin position="1"/>
        <end position="26"/>
    </location>
</feature>
<dbReference type="InterPro" id="IPR029058">
    <property type="entry name" value="AB_hydrolase_fold"/>
</dbReference>
<evidence type="ECO:0000256" key="1">
    <source>
        <dbReference type="ARBA" id="ARBA00010088"/>
    </source>
</evidence>
<name>A0ABT0UJQ4_9ACTN</name>
<keyword evidence="2" id="KW-0732">Signal</keyword>
<gene>
    <name evidence="6" type="ORF">NBG84_07970</name>
</gene>
<comment type="similarity">
    <text evidence="1">Belongs to the peptidase S33 family.</text>
</comment>
<dbReference type="InterPro" id="IPR051601">
    <property type="entry name" value="Serine_prot/Carboxylest_S33"/>
</dbReference>
<evidence type="ECO:0000256" key="4">
    <source>
        <dbReference type="SAM" id="MobiDB-lite"/>
    </source>
</evidence>
<protein>
    <submittedName>
        <fullName evidence="6">Alpha/beta hydrolase</fullName>
    </submittedName>
</protein>
<dbReference type="Proteomes" id="UP001431429">
    <property type="component" value="Unassembled WGS sequence"/>
</dbReference>